<dbReference type="RefSeq" id="WP_184186559.1">
    <property type="nucleotide sequence ID" value="NZ_JACHLE010000001.1"/>
</dbReference>
<comment type="similarity">
    <text evidence="1">Belongs to the barstar family.</text>
</comment>
<name>A0A840KA90_9FLAO</name>
<dbReference type="EMBL" id="JACHLE010000001">
    <property type="protein sequence ID" value="MBB4806126.1"/>
    <property type="molecule type" value="Genomic_DNA"/>
</dbReference>
<proteinExistence type="inferred from homology"/>
<dbReference type="Pfam" id="PF01337">
    <property type="entry name" value="Barstar"/>
    <property type="match status" value="1"/>
</dbReference>
<protein>
    <submittedName>
        <fullName evidence="3">RNAse (Barnase) inhibitor barstar</fullName>
    </submittedName>
</protein>
<feature type="domain" description="Barstar (barnase inhibitor)" evidence="2">
    <location>
        <begin position="153"/>
        <end position="232"/>
    </location>
</feature>
<dbReference type="InterPro" id="IPR000468">
    <property type="entry name" value="Barstar"/>
</dbReference>
<gene>
    <name evidence="3" type="ORF">HNP38_001398</name>
</gene>
<sequence>MFAFAIDTLHEPQIIAYIENVKNLESIKTNLGYRELRLINVDNIQSLKSAIEKATKKYENNGFIYMLDENKSILTGTFVSNIKVIKSSKTNIHLSGNVWHHPKGYHKSWELKINNQMSEKNIWKDLRKDELQGWLVYALHTMKITSAKENIKIQIDGNDFHNLDEFFCTIGEEVNGIGGYFGRNLYALHDCMRGDFGIKSISELTWQNHERSKKLFKARFNKILKIFEEYKTDVILK</sequence>
<accession>A0A840KA90</accession>
<dbReference type="Gene3D" id="3.30.370.10">
    <property type="entry name" value="Barstar-like"/>
    <property type="match status" value="1"/>
</dbReference>
<dbReference type="Proteomes" id="UP000592180">
    <property type="component" value="Unassembled WGS sequence"/>
</dbReference>
<evidence type="ECO:0000259" key="2">
    <source>
        <dbReference type="Pfam" id="PF01337"/>
    </source>
</evidence>
<dbReference type="InterPro" id="IPR035905">
    <property type="entry name" value="Barstar-like_sf"/>
</dbReference>
<dbReference type="SUPFAM" id="SSF52038">
    <property type="entry name" value="Barstar-related"/>
    <property type="match status" value="1"/>
</dbReference>
<reference evidence="3 4" key="1">
    <citation type="submission" date="2020-08" db="EMBL/GenBank/DDBJ databases">
        <title>Functional genomics of gut bacteria from endangered species of beetles.</title>
        <authorList>
            <person name="Carlos-Shanley C."/>
        </authorList>
    </citation>
    <scope>NUCLEOTIDE SEQUENCE [LARGE SCALE GENOMIC DNA]</scope>
    <source>
        <strain evidence="3 4">S00151</strain>
    </source>
</reference>
<evidence type="ECO:0000256" key="1">
    <source>
        <dbReference type="ARBA" id="ARBA00006845"/>
    </source>
</evidence>
<evidence type="ECO:0000313" key="3">
    <source>
        <dbReference type="EMBL" id="MBB4806126.1"/>
    </source>
</evidence>
<keyword evidence="4" id="KW-1185">Reference proteome</keyword>
<organism evidence="3 4">
    <name type="scientific">Chryseobacterium defluvii</name>
    <dbReference type="NCBI Taxonomy" id="160396"/>
    <lineage>
        <taxon>Bacteria</taxon>
        <taxon>Pseudomonadati</taxon>
        <taxon>Bacteroidota</taxon>
        <taxon>Flavobacteriia</taxon>
        <taxon>Flavobacteriales</taxon>
        <taxon>Weeksellaceae</taxon>
        <taxon>Chryseobacterium group</taxon>
        <taxon>Chryseobacterium</taxon>
    </lineage>
</organism>
<evidence type="ECO:0000313" key="4">
    <source>
        <dbReference type="Proteomes" id="UP000592180"/>
    </source>
</evidence>
<comment type="caution">
    <text evidence="3">The sequence shown here is derived from an EMBL/GenBank/DDBJ whole genome shotgun (WGS) entry which is preliminary data.</text>
</comment>
<dbReference type="AlphaFoldDB" id="A0A840KA90"/>